<dbReference type="GO" id="GO:0009002">
    <property type="term" value="F:serine-type D-Ala-D-Ala carboxypeptidase activity"/>
    <property type="evidence" value="ECO:0007669"/>
    <property type="project" value="UniProtKB-EC"/>
</dbReference>
<dbReference type="InterPro" id="IPR001466">
    <property type="entry name" value="Beta-lactam-related"/>
</dbReference>
<dbReference type="Pfam" id="PF00144">
    <property type="entry name" value="Beta-lactamase"/>
    <property type="match status" value="1"/>
</dbReference>
<dbReference type="InterPro" id="IPR050491">
    <property type="entry name" value="AmpC-like"/>
</dbReference>
<feature type="transmembrane region" description="Helical" evidence="7">
    <location>
        <begin position="719"/>
        <end position="741"/>
    </location>
</feature>
<dbReference type="PROSITE" id="PS50893">
    <property type="entry name" value="ABC_TRANSPORTER_2"/>
    <property type="match status" value="1"/>
</dbReference>
<dbReference type="EC" id="3.4.16.4" evidence="10"/>
<feature type="transmembrane region" description="Helical" evidence="7">
    <location>
        <begin position="637"/>
        <end position="657"/>
    </location>
</feature>
<feature type="transmembrane region" description="Helical" evidence="7">
    <location>
        <begin position="612"/>
        <end position="631"/>
    </location>
</feature>
<keyword evidence="2 7" id="KW-0812">Transmembrane</keyword>
<dbReference type="SMART" id="SM00382">
    <property type="entry name" value="AAA"/>
    <property type="match status" value="1"/>
</dbReference>
<evidence type="ECO:0000256" key="4">
    <source>
        <dbReference type="ARBA" id="ARBA00022840"/>
    </source>
</evidence>
<dbReference type="InterPro" id="IPR005898">
    <property type="entry name" value="Cyc_pep_transpt_SyrD/YojI"/>
</dbReference>
<keyword evidence="5 7" id="KW-1133">Transmembrane helix</keyword>
<feature type="transmembrane region" description="Helical" evidence="7">
    <location>
        <begin position="753"/>
        <end position="771"/>
    </location>
</feature>
<dbReference type="InterPro" id="IPR027417">
    <property type="entry name" value="P-loop_NTPase"/>
</dbReference>
<keyword evidence="3" id="KW-0547">Nucleotide-binding</keyword>
<dbReference type="SUPFAM" id="SSF52540">
    <property type="entry name" value="P-loop containing nucleoside triphosphate hydrolases"/>
    <property type="match status" value="1"/>
</dbReference>
<comment type="subcellular location">
    <subcellularLocation>
        <location evidence="1">Cell membrane</location>
        <topology evidence="1">Multi-pass membrane protein</topology>
    </subcellularLocation>
</comment>
<dbReference type="Gene3D" id="3.40.710.10">
    <property type="entry name" value="DD-peptidase/beta-lactamase superfamily"/>
    <property type="match status" value="1"/>
</dbReference>
<evidence type="ECO:0000256" key="2">
    <source>
        <dbReference type="ARBA" id="ARBA00022692"/>
    </source>
</evidence>
<feature type="domain" description="ABC transmembrane type-1" evidence="9">
    <location>
        <begin position="503"/>
        <end position="779"/>
    </location>
</feature>
<dbReference type="Pfam" id="PF00005">
    <property type="entry name" value="ABC_tran"/>
    <property type="match status" value="1"/>
</dbReference>
<feature type="transmembrane region" description="Helical" evidence="7">
    <location>
        <begin position="534"/>
        <end position="552"/>
    </location>
</feature>
<dbReference type="NCBIfam" id="TIGR01194">
    <property type="entry name" value="cyc_pep_trnsptr"/>
    <property type="match status" value="1"/>
</dbReference>
<gene>
    <name evidence="10" type="primary">yfeW</name>
    <name evidence="10" type="ORF">PSECIP111854_02276</name>
</gene>
<dbReference type="Gene3D" id="1.20.1560.10">
    <property type="entry name" value="ABC transporter type 1, transmembrane domain"/>
    <property type="match status" value="1"/>
</dbReference>
<evidence type="ECO:0000313" key="11">
    <source>
        <dbReference type="Proteomes" id="UP001152467"/>
    </source>
</evidence>
<name>A0A9W4QYV5_9GAMM</name>
<accession>A0A9W4QYV5</accession>
<organism evidence="10 11">
    <name type="scientific">Pseudoalteromonas holothuriae</name>
    <dbReference type="NCBI Taxonomy" id="2963714"/>
    <lineage>
        <taxon>Bacteria</taxon>
        <taxon>Pseudomonadati</taxon>
        <taxon>Pseudomonadota</taxon>
        <taxon>Gammaproteobacteria</taxon>
        <taxon>Alteromonadales</taxon>
        <taxon>Pseudoalteromonadaceae</taxon>
        <taxon>Pseudoalteromonas</taxon>
    </lineage>
</organism>
<evidence type="ECO:0000256" key="5">
    <source>
        <dbReference type="ARBA" id="ARBA00022989"/>
    </source>
</evidence>
<dbReference type="EMBL" id="CAMAPC010000007">
    <property type="protein sequence ID" value="CAH9058803.1"/>
    <property type="molecule type" value="Genomic_DNA"/>
</dbReference>
<dbReference type="SUPFAM" id="SSF90123">
    <property type="entry name" value="ABC transporter transmembrane region"/>
    <property type="match status" value="1"/>
</dbReference>
<evidence type="ECO:0000259" key="9">
    <source>
        <dbReference type="PROSITE" id="PS50929"/>
    </source>
</evidence>
<dbReference type="GO" id="GO:0015833">
    <property type="term" value="P:peptide transport"/>
    <property type="evidence" value="ECO:0007669"/>
    <property type="project" value="InterPro"/>
</dbReference>
<keyword evidence="10" id="KW-0121">Carboxypeptidase</keyword>
<keyword evidence="11" id="KW-1185">Reference proteome</keyword>
<feature type="transmembrane region" description="Helical" evidence="7">
    <location>
        <begin position="389"/>
        <end position="412"/>
    </location>
</feature>
<feature type="domain" description="ABC transporter" evidence="8">
    <location>
        <begin position="815"/>
        <end position="1032"/>
    </location>
</feature>
<dbReference type="InterPro" id="IPR003593">
    <property type="entry name" value="AAA+_ATPase"/>
</dbReference>
<dbReference type="GO" id="GO:1904680">
    <property type="term" value="F:peptide transmembrane transporter activity"/>
    <property type="evidence" value="ECO:0007669"/>
    <property type="project" value="InterPro"/>
</dbReference>
<dbReference type="PANTHER" id="PTHR46825:SF9">
    <property type="entry name" value="BETA-LACTAMASE-RELATED DOMAIN-CONTAINING PROTEIN"/>
    <property type="match status" value="1"/>
</dbReference>
<dbReference type="GO" id="GO:0005524">
    <property type="term" value="F:ATP binding"/>
    <property type="evidence" value="ECO:0007669"/>
    <property type="project" value="UniProtKB-KW"/>
</dbReference>
<dbReference type="GO" id="GO:0140359">
    <property type="term" value="F:ABC-type transporter activity"/>
    <property type="evidence" value="ECO:0007669"/>
    <property type="project" value="InterPro"/>
</dbReference>
<keyword evidence="10" id="KW-0645">Protease</keyword>
<keyword evidence="10" id="KW-0378">Hydrolase</keyword>
<dbReference type="GO" id="GO:0005886">
    <property type="term" value="C:plasma membrane"/>
    <property type="evidence" value="ECO:0007669"/>
    <property type="project" value="UniProtKB-SubCell"/>
</dbReference>
<sequence length="1032" mass="113877">MLAGKYIKLALLTCILSVMALVYSYTDKAELPQTIIKMDESASEVAAYIKQQVAEQELPGVAAVVLDGGEIVYQGLLGFSNTQTGVPLSPDSRFELASNTKAFTGLAVHHLVQQGKIELAQNIDVYLDDMLLTFNGHAVQVTVRDLLYHTSGIGSDTLSLIRVSNSPDALSTLVADVKGMSLKHLPSSTFEYATINYDLLGAIIEQVTSQRFEQYVETQILQPLGLVNTDFSSDQLASGHSFYLGSAEPYQAPYYRANAPAAYLSSNISDITLWLELLIGQKALPESLRAIFAASLAPNRQVLPSATGGSYASGWWLIQSGAGRFEHSGSNPAFGSFIMFEPNKSRAIAVLTNINSTNAEDIARGIDSVLNGVLPVQLEADQYRNVDNVATIVLIFTLPFAVLCFTFLCIAIKQAIQGHRQLVGSPLGVLNKLLVSLVFMAGLAICLYTIPQLFFSGVTWEVVSVWAPASFIPALITIQIAAVSFILYLIFTMSWRAQGDKQIFANATLGAISGLGNTLCIFTINMAIHMDDPLANQSYIIFFFGMILYVAGQKIVRTQVLNITHKTVYEMRINMVRKILRSPYFKMEKVEKEKIQTVLNNDAELISQFPHFLISIITSATTLFFCFIYLGTVNLTGLLLALGVVFVAITMFFIAGMRVNTYIEKARTIQEHFFHFINDLISGLKELNLNEGKSRDFNKDMEASCQEYRESNVKSGVKFVNVLVMGELLFTVVVGVVAFIYPVLFSNLSAADITTFVLVFLYMTGPVNGILQNIPQIMQIKVAWGRASQFSNYLNELENKAHIQAALETKSAKSIRLSDVTYSYQIQDSTGQRQSFVLGPINFEFKGGEITFITGGNGSGKSTLAKIITGLYRPDEGTVSVDGQVVSSEQLSALYTAIFCDYHLFKKIYGVEAGHKQSEIEAHLEALGLTGIVSIDSGVVSSTKLSTGQRKRLALLVSHLDERPVYLFDEWAADQDPKFRKVFYEGILPELKRQNKLVIVISHDDHYFHVADTIIKMEMGKMLLLDKEELHA</sequence>
<dbReference type="AlphaFoldDB" id="A0A9W4QYV5"/>
<evidence type="ECO:0000256" key="3">
    <source>
        <dbReference type="ARBA" id="ARBA00022741"/>
    </source>
</evidence>
<dbReference type="Gene3D" id="3.40.50.300">
    <property type="entry name" value="P-loop containing nucleotide triphosphate hydrolases"/>
    <property type="match status" value="1"/>
</dbReference>
<keyword evidence="6 7" id="KW-0472">Membrane</keyword>
<dbReference type="InterPro" id="IPR003439">
    <property type="entry name" value="ABC_transporter-like_ATP-bd"/>
</dbReference>
<evidence type="ECO:0000259" key="8">
    <source>
        <dbReference type="PROSITE" id="PS50893"/>
    </source>
</evidence>
<feature type="transmembrane region" description="Helical" evidence="7">
    <location>
        <begin position="471"/>
        <end position="491"/>
    </location>
</feature>
<evidence type="ECO:0000313" key="10">
    <source>
        <dbReference type="EMBL" id="CAH9058803.1"/>
    </source>
</evidence>
<dbReference type="PROSITE" id="PS50929">
    <property type="entry name" value="ABC_TM1F"/>
    <property type="match status" value="1"/>
</dbReference>
<keyword evidence="4" id="KW-0067">ATP-binding</keyword>
<dbReference type="SUPFAM" id="SSF56601">
    <property type="entry name" value="beta-lactamase/transpeptidase-like"/>
    <property type="match status" value="1"/>
</dbReference>
<evidence type="ECO:0000256" key="1">
    <source>
        <dbReference type="ARBA" id="ARBA00004651"/>
    </source>
</evidence>
<dbReference type="InterPro" id="IPR011527">
    <property type="entry name" value="ABC1_TM_dom"/>
</dbReference>
<dbReference type="PANTHER" id="PTHR46825">
    <property type="entry name" value="D-ALANYL-D-ALANINE-CARBOXYPEPTIDASE/ENDOPEPTIDASE AMPH"/>
    <property type="match status" value="1"/>
</dbReference>
<dbReference type="InterPro" id="IPR036640">
    <property type="entry name" value="ABC1_TM_sf"/>
</dbReference>
<evidence type="ECO:0000256" key="6">
    <source>
        <dbReference type="ARBA" id="ARBA00023136"/>
    </source>
</evidence>
<dbReference type="GO" id="GO:0016887">
    <property type="term" value="F:ATP hydrolysis activity"/>
    <property type="evidence" value="ECO:0007669"/>
    <property type="project" value="InterPro"/>
</dbReference>
<dbReference type="InterPro" id="IPR012338">
    <property type="entry name" value="Beta-lactam/transpept-like"/>
</dbReference>
<proteinExistence type="predicted"/>
<protein>
    <submittedName>
        <fullName evidence="10">D-alanyl-D-alanine carboxypeptidase</fullName>
        <ecNumber evidence="10">3.4.16.4</ecNumber>
    </submittedName>
</protein>
<dbReference type="Proteomes" id="UP001152467">
    <property type="component" value="Unassembled WGS sequence"/>
</dbReference>
<reference evidence="10" key="1">
    <citation type="submission" date="2022-07" db="EMBL/GenBank/DDBJ databases">
        <authorList>
            <person name="Criscuolo A."/>
        </authorList>
    </citation>
    <scope>NUCLEOTIDE SEQUENCE</scope>
    <source>
        <strain evidence="10">CIP111854</strain>
    </source>
</reference>
<comment type="caution">
    <text evidence="10">The sequence shown here is derived from an EMBL/GenBank/DDBJ whole genome shotgun (WGS) entry which is preliminary data.</text>
</comment>
<evidence type="ECO:0000256" key="7">
    <source>
        <dbReference type="SAM" id="Phobius"/>
    </source>
</evidence>
<feature type="transmembrane region" description="Helical" evidence="7">
    <location>
        <begin position="433"/>
        <end position="451"/>
    </location>
</feature>
<feature type="transmembrane region" description="Helical" evidence="7">
    <location>
        <begin position="503"/>
        <end position="528"/>
    </location>
</feature>